<dbReference type="EMBL" id="RWIS01000017">
    <property type="protein sequence ID" value="RSK24361.1"/>
    <property type="molecule type" value="Genomic_DNA"/>
</dbReference>
<feature type="domain" description="Acyltransferase 3" evidence="2">
    <location>
        <begin position="17"/>
        <end position="362"/>
    </location>
</feature>
<keyword evidence="3" id="KW-0012">Acyltransferase</keyword>
<feature type="transmembrane region" description="Helical" evidence="1">
    <location>
        <begin position="95"/>
        <end position="116"/>
    </location>
</feature>
<feature type="transmembrane region" description="Helical" evidence="1">
    <location>
        <begin position="326"/>
        <end position="345"/>
    </location>
</feature>
<dbReference type="GO" id="GO:0016020">
    <property type="term" value="C:membrane"/>
    <property type="evidence" value="ECO:0007669"/>
    <property type="project" value="TreeGrafter"/>
</dbReference>
<keyword evidence="4" id="KW-1185">Reference proteome</keyword>
<feature type="transmembrane region" description="Helical" evidence="1">
    <location>
        <begin position="157"/>
        <end position="176"/>
    </location>
</feature>
<dbReference type="RefSeq" id="WP_125433486.1">
    <property type="nucleotide sequence ID" value="NZ_RWIS01000017.1"/>
</dbReference>
<keyword evidence="1" id="KW-0472">Membrane</keyword>
<proteinExistence type="predicted"/>
<accession>A0A3R9NZ59</accession>
<evidence type="ECO:0000313" key="4">
    <source>
        <dbReference type="Proteomes" id="UP000280066"/>
    </source>
</evidence>
<dbReference type="InterPro" id="IPR050879">
    <property type="entry name" value="Acyltransferase_3"/>
</dbReference>
<sequence>MQPTVETNYSPQKPYFAALTGFRAIAAYLVFFYHFNPFHAGGRAQLAHDFVSGFHIGVSLFFVLSGFLITLRYHNRVAFTWSWWGTYMRNRVARIYPMYLLLTLLTFFAFSLDSRFDPVGWWHNYSKIDKLIVVVTNLTFLRGFFDDLKFTGVSQGWSLTVEETFYILAPFLIYGVAKRPKRLLAYLPLLLGFGVLMVLIFSPWAPLGFFGSIRFNFNFTFFGRCTEFLGGMALALLVVCQKNLQPSAASYCTWLGVSGIAAFLYISTLFTIDYEHQLSAVDLLIVVSCTLLLLLSICSLYYGLLRERSWLRVALESKSADILGKSSFAFYLIHVGIFSTALDIYLTHNLILKFILLNLLAIGLYKFVEKPIHLRLAKGN</sequence>
<dbReference type="Proteomes" id="UP000280066">
    <property type="component" value="Unassembled WGS sequence"/>
</dbReference>
<dbReference type="GO" id="GO:0016747">
    <property type="term" value="F:acyltransferase activity, transferring groups other than amino-acyl groups"/>
    <property type="evidence" value="ECO:0007669"/>
    <property type="project" value="InterPro"/>
</dbReference>
<gene>
    <name evidence="3" type="ORF">EI290_20355</name>
</gene>
<dbReference type="OrthoDB" id="9796461at2"/>
<dbReference type="Pfam" id="PF01757">
    <property type="entry name" value="Acyl_transf_3"/>
    <property type="match status" value="1"/>
</dbReference>
<organism evidence="3 4">
    <name type="scientific">Hymenobacter metallilatus</name>
    <dbReference type="NCBI Taxonomy" id="2493666"/>
    <lineage>
        <taxon>Bacteria</taxon>
        <taxon>Pseudomonadati</taxon>
        <taxon>Bacteroidota</taxon>
        <taxon>Cytophagia</taxon>
        <taxon>Cytophagales</taxon>
        <taxon>Hymenobacteraceae</taxon>
        <taxon>Hymenobacter</taxon>
    </lineage>
</organism>
<evidence type="ECO:0000313" key="3">
    <source>
        <dbReference type="EMBL" id="RSK24361.1"/>
    </source>
</evidence>
<feature type="transmembrane region" description="Helical" evidence="1">
    <location>
        <begin position="15"/>
        <end position="35"/>
    </location>
</feature>
<dbReference type="PANTHER" id="PTHR23028:SF53">
    <property type="entry name" value="ACYL_TRANSF_3 DOMAIN-CONTAINING PROTEIN"/>
    <property type="match status" value="1"/>
</dbReference>
<feature type="transmembrane region" description="Helical" evidence="1">
    <location>
        <begin position="56"/>
        <end position="75"/>
    </location>
</feature>
<dbReference type="GO" id="GO:0000271">
    <property type="term" value="P:polysaccharide biosynthetic process"/>
    <property type="evidence" value="ECO:0007669"/>
    <property type="project" value="TreeGrafter"/>
</dbReference>
<evidence type="ECO:0000256" key="1">
    <source>
        <dbReference type="SAM" id="Phobius"/>
    </source>
</evidence>
<feature type="transmembrane region" description="Helical" evidence="1">
    <location>
        <begin position="351"/>
        <end position="368"/>
    </location>
</feature>
<feature type="transmembrane region" description="Helical" evidence="1">
    <location>
        <begin position="251"/>
        <end position="272"/>
    </location>
</feature>
<evidence type="ECO:0000259" key="2">
    <source>
        <dbReference type="Pfam" id="PF01757"/>
    </source>
</evidence>
<reference evidence="3 4" key="1">
    <citation type="submission" date="2018-12" db="EMBL/GenBank/DDBJ databases">
        <authorList>
            <person name="Feng G."/>
            <person name="Zhu H."/>
        </authorList>
    </citation>
    <scope>NUCLEOTIDE SEQUENCE [LARGE SCALE GENOMIC DNA]</scope>
    <source>
        <strain evidence="3 4">9PBR-2</strain>
    </source>
</reference>
<dbReference type="InterPro" id="IPR002656">
    <property type="entry name" value="Acyl_transf_3_dom"/>
</dbReference>
<name>A0A3R9NZ59_9BACT</name>
<feature type="transmembrane region" description="Helical" evidence="1">
    <location>
        <begin position="284"/>
        <end position="305"/>
    </location>
</feature>
<feature type="transmembrane region" description="Helical" evidence="1">
    <location>
        <begin position="183"/>
        <end position="201"/>
    </location>
</feature>
<keyword evidence="1" id="KW-1133">Transmembrane helix</keyword>
<keyword evidence="3" id="KW-0808">Transferase</keyword>
<dbReference type="AlphaFoldDB" id="A0A3R9NZ59"/>
<protein>
    <submittedName>
        <fullName evidence="3">Acyltransferase</fullName>
    </submittedName>
</protein>
<comment type="caution">
    <text evidence="3">The sequence shown here is derived from an EMBL/GenBank/DDBJ whole genome shotgun (WGS) entry which is preliminary data.</text>
</comment>
<feature type="transmembrane region" description="Helical" evidence="1">
    <location>
        <begin position="221"/>
        <end position="239"/>
    </location>
</feature>
<dbReference type="PANTHER" id="PTHR23028">
    <property type="entry name" value="ACETYLTRANSFERASE"/>
    <property type="match status" value="1"/>
</dbReference>
<keyword evidence="1" id="KW-0812">Transmembrane</keyword>